<evidence type="ECO:0000313" key="2">
    <source>
        <dbReference type="Proteomes" id="UP000535020"/>
    </source>
</evidence>
<dbReference type="InterPro" id="IPR042099">
    <property type="entry name" value="ANL_N_sf"/>
</dbReference>
<gene>
    <name evidence="1" type="ORF">HZF10_08230</name>
</gene>
<dbReference type="Gene3D" id="3.40.50.12780">
    <property type="entry name" value="N-terminal domain of ligase-like"/>
    <property type="match status" value="1"/>
</dbReference>
<proteinExistence type="predicted"/>
<keyword evidence="1" id="KW-0436">Ligase</keyword>
<reference evidence="1 2" key="1">
    <citation type="submission" date="2020-07" db="EMBL/GenBank/DDBJ databases">
        <authorList>
            <person name="Sun Q."/>
        </authorList>
    </citation>
    <scope>NUCLEOTIDE SEQUENCE [LARGE SCALE GENOMIC DNA]</scope>
    <source>
        <strain evidence="1 2">MAH-1</strain>
    </source>
</reference>
<keyword evidence="2" id="KW-1185">Reference proteome</keyword>
<dbReference type="GO" id="GO:0016874">
    <property type="term" value="F:ligase activity"/>
    <property type="evidence" value="ECO:0007669"/>
    <property type="project" value="UniProtKB-KW"/>
</dbReference>
<dbReference type="SUPFAM" id="SSF56801">
    <property type="entry name" value="Acetyl-CoA synthetase-like"/>
    <property type="match status" value="1"/>
</dbReference>
<dbReference type="EMBL" id="JACBJI010000003">
    <property type="protein sequence ID" value="NYA70902.1"/>
    <property type="molecule type" value="Genomic_DNA"/>
</dbReference>
<name>A0A7Y8Y1S3_9FLAO</name>
<accession>A0A7Y8Y1S3</accession>
<evidence type="ECO:0000313" key="1">
    <source>
        <dbReference type="EMBL" id="NYA70902.1"/>
    </source>
</evidence>
<dbReference type="AlphaFoldDB" id="A0A7Y8Y1S3"/>
<dbReference type="PANTHER" id="PTHR36932:SF1">
    <property type="entry name" value="CAPSULAR POLYSACCHARIDE BIOSYNTHESIS PROTEIN"/>
    <property type="match status" value="1"/>
</dbReference>
<sequence>MIEKFFAKSPNFVQEWMVTFYNIKAYKKRYGGKYHDYLQKARENRNLTLPQLEAIQRERYAEFIRKAVSDSRFYQQKFAGIADAENLDNISKLPILGKEDLRSHIDDVYTISKDQGNLAKTGGTTGKSLQVLYKPENTQERFAMLDEFRSRAGYELGKKTAWFSGKSLLTSNDIKRNRFWKTDNWYKVRYYSTFHIHEKFLGYYVQNLIDFKPEFMVGFPSTMLEIARYGKNHGIEFPANTIKAIFPTAETVTPLLRETLESYFKTKVYDQYASSEGAPFIFECGKGKLHIELQSGVFEVLDENDNPTSNGRLILTSFTTEGTPLIRYDIGDRLELSDETCNCGNHNPLVKAIHGRIDDYVYSPEIGKINLGNVSNTLKDTKGIVRFQVLQNTLDTIIIKLVIDEKIYTPEIEAKFLSNWRDRVGQKMTILLEIVEEIPVEKSGKYRIVKNNIRHLLENQS</sequence>
<dbReference type="PANTHER" id="PTHR36932">
    <property type="entry name" value="CAPSULAR POLYSACCHARIDE BIOSYNTHESIS PROTEIN"/>
    <property type="match status" value="1"/>
</dbReference>
<dbReference type="Proteomes" id="UP000535020">
    <property type="component" value="Unassembled WGS sequence"/>
</dbReference>
<protein>
    <submittedName>
        <fullName evidence="1">Phenylacetate--CoA ligase family protein</fullName>
    </submittedName>
</protein>
<dbReference type="InterPro" id="IPR053158">
    <property type="entry name" value="CapK_Type1_Caps_Biosynth"/>
</dbReference>
<organism evidence="1 2">
    <name type="scientific">Flavobacterium agri</name>
    <dbReference type="NCBI Taxonomy" id="2743471"/>
    <lineage>
        <taxon>Bacteria</taxon>
        <taxon>Pseudomonadati</taxon>
        <taxon>Bacteroidota</taxon>
        <taxon>Flavobacteriia</taxon>
        <taxon>Flavobacteriales</taxon>
        <taxon>Flavobacteriaceae</taxon>
        <taxon>Flavobacterium</taxon>
    </lineage>
</organism>
<comment type="caution">
    <text evidence="1">The sequence shown here is derived from an EMBL/GenBank/DDBJ whole genome shotgun (WGS) entry which is preliminary data.</text>
</comment>